<dbReference type="InterPro" id="IPR043732">
    <property type="entry name" value="DUF5675"/>
</dbReference>
<dbReference type="EMBL" id="SELH01000011">
    <property type="protein sequence ID" value="TWP30516.1"/>
    <property type="molecule type" value="Genomic_DNA"/>
</dbReference>
<evidence type="ECO:0000313" key="3">
    <source>
        <dbReference type="Proteomes" id="UP000319499"/>
    </source>
</evidence>
<reference evidence="2 3" key="1">
    <citation type="submission" date="2019-02" db="EMBL/GenBank/DDBJ databases">
        <title>Apibacter muscae sp. nov.: a novel member of the house fly microbiota.</title>
        <authorList>
            <person name="Park R."/>
        </authorList>
    </citation>
    <scope>NUCLEOTIDE SEQUENCE [LARGE SCALE GENOMIC DNA]</scope>
    <source>
        <strain evidence="2 3">AL1</strain>
    </source>
</reference>
<dbReference type="OrthoDB" id="707810at2"/>
<organism evidence="2 3">
    <name type="scientific">Apibacter muscae</name>
    <dbReference type="NCBI Taxonomy" id="2509004"/>
    <lineage>
        <taxon>Bacteria</taxon>
        <taxon>Pseudomonadati</taxon>
        <taxon>Bacteroidota</taxon>
        <taxon>Flavobacteriia</taxon>
        <taxon>Flavobacteriales</taxon>
        <taxon>Weeksellaceae</taxon>
        <taxon>Apibacter</taxon>
    </lineage>
</organism>
<evidence type="ECO:0000259" key="1">
    <source>
        <dbReference type="Pfam" id="PF18925"/>
    </source>
</evidence>
<comment type="caution">
    <text evidence="2">The sequence shown here is derived from an EMBL/GenBank/DDBJ whole genome shotgun (WGS) entry which is preliminary data.</text>
</comment>
<dbReference type="Pfam" id="PF18925">
    <property type="entry name" value="DUF5675"/>
    <property type="match status" value="1"/>
</dbReference>
<keyword evidence="3" id="KW-1185">Reference proteome</keyword>
<evidence type="ECO:0000313" key="2">
    <source>
        <dbReference type="EMBL" id="TWP30516.1"/>
    </source>
</evidence>
<name>A0A563DJV6_9FLAO</name>
<dbReference type="AlphaFoldDB" id="A0A563DJV6"/>
<feature type="domain" description="DUF5675" evidence="1">
    <location>
        <begin position="5"/>
        <end position="122"/>
    </location>
</feature>
<gene>
    <name evidence="2" type="ORF">ETU09_00515</name>
</gene>
<protein>
    <recommendedName>
        <fullName evidence="1">DUF5675 domain-containing protein</fullName>
    </recommendedName>
</protein>
<dbReference type="RefSeq" id="WP_146291189.1">
    <property type="nucleotide sequence ID" value="NZ_SELH01000011.1"/>
</dbReference>
<dbReference type="Proteomes" id="UP000319499">
    <property type="component" value="Unassembled WGS sequence"/>
</dbReference>
<accession>A0A563DJV6</accession>
<sequence>MKAVITRKKFEKVQTLGELELYNNQNQLIYKCKTLELPWKNNQLRVSCIPEGIYQVNPRTSAKFKKHFHVVPTEPRSYILIHAGNYYTDIQGCILVGTAYSDINKDGYLDVVNSKVALNRLLGLAPKGFELIIKKG</sequence>
<proteinExistence type="predicted"/>